<feature type="transmembrane region" description="Helical" evidence="6">
    <location>
        <begin position="152"/>
        <end position="171"/>
    </location>
</feature>
<feature type="domain" description="Integral membrane bound transporter" evidence="7">
    <location>
        <begin position="282"/>
        <end position="401"/>
    </location>
</feature>
<comment type="subcellular location">
    <subcellularLocation>
        <location evidence="1">Membrane</location>
        <topology evidence="1">Multi-pass membrane protein</topology>
    </subcellularLocation>
</comment>
<feature type="transmembrane region" description="Helical" evidence="6">
    <location>
        <begin position="339"/>
        <end position="355"/>
    </location>
</feature>
<feature type="compositionally biased region" description="Gly residues" evidence="5">
    <location>
        <begin position="56"/>
        <end position="72"/>
    </location>
</feature>
<keyword evidence="4 6" id="KW-0472">Membrane</keyword>
<dbReference type="RefSeq" id="WP_219534285.1">
    <property type="nucleotide sequence ID" value="NZ_JAHKRM010000021.1"/>
</dbReference>
<dbReference type="Pfam" id="PF13515">
    <property type="entry name" value="FUSC_2"/>
    <property type="match status" value="1"/>
</dbReference>
<evidence type="ECO:0000256" key="5">
    <source>
        <dbReference type="SAM" id="MobiDB-lite"/>
    </source>
</evidence>
<feature type="transmembrane region" description="Helical" evidence="6">
    <location>
        <begin position="129"/>
        <end position="146"/>
    </location>
</feature>
<dbReference type="EMBL" id="JBHUCM010000032">
    <property type="protein sequence ID" value="MFD1542555.1"/>
    <property type="molecule type" value="Genomic_DNA"/>
</dbReference>
<feature type="region of interest" description="Disordered" evidence="5">
    <location>
        <begin position="47"/>
        <end position="88"/>
    </location>
</feature>
<evidence type="ECO:0000256" key="6">
    <source>
        <dbReference type="SAM" id="Phobius"/>
    </source>
</evidence>
<feature type="transmembrane region" description="Helical" evidence="6">
    <location>
        <begin position="362"/>
        <end position="382"/>
    </location>
</feature>
<feature type="transmembrane region" description="Helical" evidence="6">
    <location>
        <begin position="178"/>
        <end position="196"/>
    </location>
</feature>
<comment type="caution">
    <text evidence="8">The sequence shown here is derived from an EMBL/GenBank/DDBJ whole genome shotgun (WGS) entry which is preliminary data.</text>
</comment>
<keyword evidence="2 6" id="KW-0812">Transmembrane</keyword>
<gene>
    <name evidence="8" type="ORF">ACFSJ0_36255</name>
</gene>
<reference evidence="9" key="1">
    <citation type="journal article" date="2019" name="Int. J. Syst. Evol. Microbiol.">
        <title>The Global Catalogue of Microorganisms (GCM) 10K type strain sequencing project: providing services to taxonomists for standard genome sequencing and annotation.</title>
        <authorList>
            <consortium name="The Broad Institute Genomics Platform"/>
            <consortium name="The Broad Institute Genome Sequencing Center for Infectious Disease"/>
            <person name="Wu L."/>
            <person name="Ma J."/>
        </authorList>
    </citation>
    <scope>NUCLEOTIDE SEQUENCE [LARGE SCALE GENOMIC DNA]</scope>
    <source>
        <strain evidence="9">CGMCC 1.15399</strain>
    </source>
</reference>
<organism evidence="8 9">
    <name type="scientific">Nonomuraea guangzhouensis</name>
    <dbReference type="NCBI Taxonomy" id="1291555"/>
    <lineage>
        <taxon>Bacteria</taxon>
        <taxon>Bacillati</taxon>
        <taxon>Actinomycetota</taxon>
        <taxon>Actinomycetes</taxon>
        <taxon>Streptosporangiales</taxon>
        <taxon>Streptosporangiaceae</taxon>
        <taxon>Nonomuraea</taxon>
    </lineage>
</organism>
<proteinExistence type="predicted"/>
<evidence type="ECO:0000313" key="9">
    <source>
        <dbReference type="Proteomes" id="UP001597097"/>
    </source>
</evidence>
<evidence type="ECO:0000313" key="8">
    <source>
        <dbReference type="EMBL" id="MFD1542555.1"/>
    </source>
</evidence>
<keyword evidence="9" id="KW-1185">Reference proteome</keyword>
<evidence type="ECO:0000256" key="1">
    <source>
        <dbReference type="ARBA" id="ARBA00004141"/>
    </source>
</evidence>
<keyword evidence="3 6" id="KW-1133">Transmembrane helix</keyword>
<dbReference type="Proteomes" id="UP001597097">
    <property type="component" value="Unassembled WGS sequence"/>
</dbReference>
<evidence type="ECO:0000256" key="3">
    <source>
        <dbReference type="ARBA" id="ARBA00022989"/>
    </source>
</evidence>
<evidence type="ECO:0000256" key="4">
    <source>
        <dbReference type="ARBA" id="ARBA00023136"/>
    </source>
</evidence>
<name>A0ABW4GIH1_9ACTN</name>
<evidence type="ECO:0000259" key="7">
    <source>
        <dbReference type="Pfam" id="PF13515"/>
    </source>
</evidence>
<sequence length="426" mass="42906">MGIETRRMIAAGLGLGGPVAWGVASGHPALGTLAALGALAVSGVSTGAGPADAGPAGAGRTGAGPTGAGPTGAGPTSAGPTGAGSGGVVPVGGVPAGATPADSVSRAAAAPVDGVVARGTALAEGFRRGGYAVATTTVAGLVGAAVGGHGWIAAVTIVLVAAMVAVVGGISRPMAEHTTRFIVFMVISTGLAKHAAPVAAAVLFAEGAIWGLLVTALCTHTRQPRTKRPRLGVRRTEPAVVPPANPAPTKRALLRRWWRTLGTVRGWQYPIRLITCLSAAEIIGLVWPQPTASWIAVTVVIVVRRQLDGAPRRAIERAAGTGAGVLAGSAVLLWVPAPWLFVLLVAGLAAVRPVLKDRDYTLYATVMTPLVLLLMEGGGRVAPATIGYRLADTAIGCVLALGLGFLPWAVRNWAVRRKRSTRAVVD</sequence>
<feature type="transmembrane region" description="Helical" evidence="6">
    <location>
        <begin position="388"/>
        <end position="410"/>
    </location>
</feature>
<evidence type="ECO:0000256" key="2">
    <source>
        <dbReference type="ARBA" id="ARBA00022692"/>
    </source>
</evidence>
<accession>A0ABW4GIH1</accession>
<dbReference type="InterPro" id="IPR049453">
    <property type="entry name" value="Memb_transporter_dom"/>
</dbReference>
<protein>
    <submittedName>
        <fullName evidence="8">FUSC family protein</fullName>
    </submittedName>
</protein>